<organism evidence="1 2">
    <name type="scientific">Staphylococcus auricularis</name>
    <dbReference type="NCBI Taxonomy" id="29379"/>
    <lineage>
        <taxon>Bacteria</taxon>
        <taxon>Bacillati</taxon>
        <taxon>Bacillota</taxon>
        <taxon>Bacilli</taxon>
        <taxon>Bacillales</taxon>
        <taxon>Staphylococcaceae</taxon>
        <taxon>Staphylococcus</taxon>
    </lineage>
</organism>
<name>A0ABX5IEQ9_9STAP</name>
<proteinExistence type="predicted"/>
<dbReference type="Proteomes" id="UP000242694">
    <property type="component" value="Unassembled WGS sequence"/>
</dbReference>
<sequence length="330" mass="39293">MIWQIKGENITPVELNIGPYTSIYDEYETIEEELLEIIFQYFQKRGSNKDVITITDLNNQELISHRSYQSFVLSHELVEKEHALASSSLMNKKLNRLLTENIEIDSYFNTMNQLMSDMLDHVHCDLPIHIKRFDYKMFIKQLEFDYGLHEDYRRLIVRLEKLIPLIVEEINQQTQNKALMIYIYPESNLSPREQIRFRKLLNNLPVTLIVLTNSMHFISDNIHSMNFIKNDKQMLNQSFFESLEWDAPLDYERQDIFDSLEQFIKLYHDKVELYPTISNYKTTEIILFKAIDIYVAVRYLINAGLPFSLDLDFTLLPAPVEQYLRAFYKS</sequence>
<evidence type="ECO:0000313" key="1">
    <source>
        <dbReference type="EMBL" id="PTH16833.1"/>
    </source>
</evidence>
<dbReference type="RefSeq" id="WP_107392936.1">
    <property type="nucleotide sequence ID" value="NZ_JAHCOE010000008.1"/>
</dbReference>
<protein>
    <submittedName>
        <fullName evidence="1">Uncharacterized protein</fullName>
    </submittedName>
</protein>
<evidence type="ECO:0000313" key="2">
    <source>
        <dbReference type="Proteomes" id="UP000242694"/>
    </source>
</evidence>
<accession>A0ABX5IEQ9</accession>
<keyword evidence="2" id="KW-1185">Reference proteome</keyword>
<dbReference type="EMBL" id="PZDI01000038">
    <property type="protein sequence ID" value="PTH16833.1"/>
    <property type="molecule type" value="Genomic_DNA"/>
</dbReference>
<gene>
    <name evidence="1" type="ORF">BU607_08005</name>
</gene>
<reference evidence="1 2" key="1">
    <citation type="journal article" date="2016" name="Front. Microbiol.">
        <title>Comprehensive Phylogenetic Analysis of Bovine Non-aureus Staphylococci Species Based on Whole-Genome Sequencing.</title>
        <authorList>
            <person name="Naushad S."/>
            <person name="Barkema H.W."/>
            <person name="Luby C."/>
            <person name="Condas L.A."/>
            <person name="Nobrega D.B."/>
            <person name="Carson D.A."/>
            <person name="De Buck J."/>
        </authorList>
    </citation>
    <scope>NUCLEOTIDE SEQUENCE [LARGE SCALE GENOMIC DNA]</scope>
    <source>
        <strain evidence="1 2">SNUC 993</strain>
    </source>
</reference>
<comment type="caution">
    <text evidence="1">The sequence shown here is derived from an EMBL/GenBank/DDBJ whole genome shotgun (WGS) entry which is preliminary data.</text>
</comment>